<dbReference type="AlphaFoldDB" id="A0A9X5B5I2"/>
<organism evidence="11 12">
    <name type="scientific">Vreelandella halophila</name>
    <dbReference type="NCBI Taxonomy" id="86177"/>
    <lineage>
        <taxon>Bacteria</taxon>
        <taxon>Pseudomonadati</taxon>
        <taxon>Pseudomonadota</taxon>
        <taxon>Gammaproteobacteria</taxon>
        <taxon>Oceanospirillales</taxon>
        <taxon>Halomonadaceae</taxon>
        <taxon>Vreelandella</taxon>
    </lineage>
</organism>
<comment type="caution">
    <text evidence="11">The sequence shown here is derived from an EMBL/GenBank/DDBJ whole genome shotgun (WGS) entry which is preliminary data.</text>
</comment>
<feature type="domain" description="Flagellar hook protein FlgE D2" evidence="9">
    <location>
        <begin position="380"/>
        <end position="536"/>
    </location>
</feature>
<accession>A0A9X5B5I2</accession>
<dbReference type="Pfam" id="PF00460">
    <property type="entry name" value="Flg_bb_rod"/>
    <property type="match status" value="1"/>
</dbReference>
<keyword evidence="4 5" id="KW-0975">Bacterial flagellum</keyword>
<dbReference type="InterPro" id="IPR053967">
    <property type="entry name" value="LlgE_F_G-like_D1"/>
</dbReference>
<evidence type="ECO:0000259" key="10">
    <source>
        <dbReference type="Pfam" id="PF22692"/>
    </source>
</evidence>
<comment type="similarity">
    <text evidence="2 5">Belongs to the flagella basal body rod proteins family.</text>
</comment>
<dbReference type="InterPro" id="IPR010930">
    <property type="entry name" value="Flg_bb/hook_C_dom"/>
</dbReference>
<dbReference type="Pfam" id="PF06429">
    <property type="entry name" value="Flg_bbr_C"/>
    <property type="match status" value="1"/>
</dbReference>
<dbReference type="PANTHER" id="PTHR30435:SF1">
    <property type="entry name" value="FLAGELLAR HOOK PROTEIN FLGE"/>
    <property type="match status" value="1"/>
</dbReference>
<evidence type="ECO:0000256" key="3">
    <source>
        <dbReference type="ARBA" id="ARBA00019015"/>
    </source>
</evidence>
<dbReference type="PANTHER" id="PTHR30435">
    <property type="entry name" value="FLAGELLAR PROTEIN"/>
    <property type="match status" value="1"/>
</dbReference>
<feature type="compositionally biased region" description="Low complexity" evidence="6">
    <location>
        <begin position="486"/>
        <end position="495"/>
    </location>
</feature>
<reference evidence="11 12" key="1">
    <citation type="submission" date="2019-11" db="EMBL/GenBank/DDBJ databases">
        <title>Genome sequences of 17 halophilic strains isolated from different environments.</title>
        <authorList>
            <person name="Furrow R.E."/>
        </authorList>
    </citation>
    <scope>NUCLEOTIDE SEQUENCE [LARGE SCALE GENOMIC DNA]</scope>
    <source>
        <strain evidence="11 12">22507_15_FS</strain>
    </source>
</reference>
<dbReference type="Proteomes" id="UP000460751">
    <property type="component" value="Unassembled WGS sequence"/>
</dbReference>
<proteinExistence type="inferred from homology"/>
<dbReference type="InterPro" id="IPR037925">
    <property type="entry name" value="FlgE/F/G-like"/>
</dbReference>
<feature type="domain" description="Flagellar hook protein FlgE/F/G-like D1" evidence="10">
    <location>
        <begin position="83"/>
        <end position="133"/>
    </location>
</feature>
<evidence type="ECO:0000256" key="4">
    <source>
        <dbReference type="ARBA" id="ARBA00023143"/>
    </source>
</evidence>
<dbReference type="GO" id="GO:0009425">
    <property type="term" value="C:bacterial-type flagellum basal body"/>
    <property type="evidence" value="ECO:0007669"/>
    <property type="project" value="UniProtKB-SubCell"/>
</dbReference>
<dbReference type="EMBL" id="WMEX01000006">
    <property type="protein sequence ID" value="MYL27385.1"/>
    <property type="molecule type" value="Genomic_DNA"/>
</dbReference>
<dbReference type="InterPro" id="IPR020013">
    <property type="entry name" value="Flagellar_FlgE/F/G"/>
</dbReference>
<dbReference type="InterPro" id="IPR011491">
    <property type="entry name" value="FlgE_D2"/>
</dbReference>
<evidence type="ECO:0000313" key="11">
    <source>
        <dbReference type="EMBL" id="MYL27385.1"/>
    </source>
</evidence>
<feature type="region of interest" description="Disordered" evidence="6">
    <location>
        <begin position="479"/>
        <end position="511"/>
    </location>
</feature>
<dbReference type="OrthoDB" id="8578401at2"/>
<keyword evidence="12" id="KW-1185">Reference proteome</keyword>
<feature type="compositionally biased region" description="Polar residues" evidence="6">
    <location>
        <begin position="182"/>
        <end position="191"/>
    </location>
</feature>
<gene>
    <name evidence="11" type="ORF">GLW01_11330</name>
</gene>
<name>A0A9X5B5I2_9GAMM</name>
<evidence type="ECO:0000256" key="5">
    <source>
        <dbReference type="RuleBase" id="RU362116"/>
    </source>
</evidence>
<evidence type="ECO:0000259" key="7">
    <source>
        <dbReference type="Pfam" id="PF00460"/>
    </source>
</evidence>
<evidence type="ECO:0000256" key="6">
    <source>
        <dbReference type="SAM" id="MobiDB-lite"/>
    </source>
</evidence>
<sequence>MAFNIALSGLNAAQTDLDVKGNNIANASTTGFKRSRTEFGDLYSSGLQNLGDTSAGDGVSVQNTRQLFQQGNITATSNGLDMAIDGEGFFVLEGANGERQFSRAGQFGVDQNGFVTNNQGARVQGFQANESGQVGDVRGDLEVNTENLAPKSTTNVAANLNLDSRETVLRVQAQSYVAGGSDVNTTNTGNQGIPEAGWSYSAPDGTSEDFTSQGDVSARELASELDTRDGITATAEPTSTTLQNLNGDASWDGAQLTVNVGASNSVTLEKGTDFDNATELANALNNSNISGFNASVNSGDVELNDNEGRNLSFTLTDPSSGAGSGDFAQIDSSNGGATTLDSSDAVTAVGTIRVEAAQGYSMEGATVSGVDNNIADTKVDQTNIDRNAFDPNDPNTYNHSTSTTIYDSLGNPHEMTQYFVKQSRVGNPDNSWKSYVEIDGELVGNTSENPDGEDGFDLVFQNNGSLDTAASDDVLINDWVPKDQDGNANGAAGPNTGLTEPPLPPDSNSSNFVLDYSNTTQVGSGFAVNDLQQNGFATGRLTGLDVSEEGVIQARFSNGESEALGQIALANFRNNEGLAPVGDTAWVETIDSGDAVISRPNTGPLGAIQSSSVEESNVDLSEQLVGLITAQRNFQANSKTIETSDQITQTIINLR</sequence>
<evidence type="ECO:0000259" key="8">
    <source>
        <dbReference type="Pfam" id="PF06429"/>
    </source>
</evidence>
<feature type="domain" description="Flagellar basal-body/hook protein C-terminal" evidence="8">
    <location>
        <begin position="609"/>
        <end position="654"/>
    </location>
</feature>
<keyword evidence="11" id="KW-0966">Cell projection</keyword>
<dbReference type="GO" id="GO:0009424">
    <property type="term" value="C:bacterial-type flagellum hook"/>
    <property type="evidence" value="ECO:0007669"/>
    <property type="project" value="TreeGrafter"/>
</dbReference>
<comment type="function">
    <text evidence="5">A flexible structure which links the flagellar filament to the drive apparatus in the basal body.</text>
</comment>
<comment type="subcellular location">
    <subcellularLocation>
        <location evidence="1 5">Bacterial flagellum basal body</location>
    </subcellularLocation>
</comment>
<evidence type="ECO:0000259" key="9">
    <source>
        <dbReference type="Pfam" id="PF07559"/>
    </source>
</evidence>
<dbReference type="SUPFAM" id="SSF117143">
    <property type="entry name" value="Flagellar hook protein flgE"/>
    <property type="match status" value="2"/>
</dbReference>
<dbReference type="Pfam" id="PF07559">
    <property type="entry name" value="FlgE_D2"/>
    <property type="match status" value="1"/>
</dbReference>
<protein>
    <recommendedName>
        <fullName evidence="3 5">Flagellar hook protein FlgE</fullName>
    </recommendedName>
</protein>
<keyword evidence="11" id="KW-0282">Flagellum</keyword>
<evidence type="ECO:0000313" key="12">
    <source>
        <dbReference type="Proteomes" id="UP000460751"/>
    </source>
</evidence>
<keyword evidence="11" id="KW-0969">Cilium</keyword>
<feature type="region of interest" description="Disordered" evidence="6">
    <location>
        <begin position="182"/>
        <end position="215"/>
    </location>
</feature>
<feature type="domain" description="Flagellar basal body rod protein N-terminal" evidence="7">
    <location>
        <begin position="3"/>
        <end position="33"/>
    </location>
</feature>
<dbReference type="Gene3D" id="2.60.98.20">
    <property type="entry name" value="Flagellar hook protein FlgE"/>
    <property type="match status" value="1"/>
</dbReference>
<dbReference type="InterPro" id="IPR037058">
    <property type="entry name" value="Falgellar_hook_FlgE_sf"/>
</dbReference>
<dbReference type="NCBIfam" id="TIGR03506">
    <property type="entry name" value="FlgEFG_subfam"/>
    <property type="match status" value="2"/>
</dbReference>
<dbReference type="InterPro" id="IPR001444">
    <property type="entry name" value="Flag_bb_rod_N"/>
</dbReference>
<dbReference type="Pfam" id="PF22692">
    <property type="entry name" value="LlgE_F_G_D1"/>
    <property type="match status" value="1"/>
</dbReference>
<evidence type="ECO:0000256" key="1">
    <source>
        <dbReference type="ARBA" id="ARBA00004117"/>
    </source>
</evidence>
<dbReference type="RefSeq" id="WP_160899114.1">
    <property type="nucleotide sequence ID" value="NZ_WMEX01000006.1"/>
</dbReference>
<evidence type="ECO:0000256" key="2">
    <source>
        <dbReference type="ARBA" id="ARBA00009677"/>
    </source>
</evidence>
<dbReference type="GO" id="GO:0071978">
    <property type="term" value="P:bacterial-type flagellum-dependent swarming motility"/>
    <property type="evidence" value="ECO:0007669"/>
    <property type="project" value="TreeGrafter"/>
</dbReference>
<dbReference type="GO" id="GO:0005829">
    <property type="term" value="C:cytosol"/>
    <property type="evidence" value="ECO:0007669"/>
    <property type="project" value="TreeGrafter"/>
</dbReference>